<sequence length="134" mass="15016">MFLDVQFACGTRRDQDDGDHCCGPCYDTGRQFNCGGKKPRFKKQYVNVRQEIHRYMGPVPMKIADDSMFLQIAISVLNIRGTALDLNNMSGQATLRLVLPAGTDFGRGKIGLYKAALNFYESNENGVRRMTGLE</sequence>
<dbReference type="EMBL" id="CM029042">
    <property type="protein sequence ID" value="KAG2622102.1"/>
    <property type="molecule type" value="Genomic_DNA"/>
</dbReference>
<evidence type="ECO:0000313" key="1">
    <source>
        <dbReference type="EMBL" id="KAG2622102.1"/>
    </source>
</evidence>
<name>A0A8T0UBS1_PANVG</name>
<keyword evidence="2" id="KW-1185">Reference proteome</keyword>
<evidence type="ECO:0000313" key="2">
    <source>
        <dbReference type="Proteomes" id="UP000823388"/>
    </source>
</evidence>
<dbReference type="AlphaFoldDB" id="A0A8T0UBS1"/>
<accession>A0A8T0UBS1</accession>
<proteinExistence type="predicted"/>
<organism evidence="1 2">
    <name type="scientific">Panicum virgatum</name>
    <name type="common">Blackwell switchgrass</name>
    <dbReference type="NCBI Taxonomy" id="38727"/>
    <lineage>
        <taxon>Eukaryota</taxon>
        <taxon>Viridiplantae</taxon>
        <taxon>Streptophyta</taxon>
        <taxon>Embryophyta</taxon>
        <taxon>Tracheophyta</taxon>
        <taxon>Spermatophyta</taxon>
        <taxon>Magnoliopsida</taxon>
        <taxon>Liliopsida</taxon>
        <taxon>Poales</taxon>
        <taxon>Poaceae</taxon>
        <taxon>PACMAD clade</taxon>
        <taxon>Panicoideae</taxon>
        <taxon>Panicodae</taxon>
        <taxon>Paniceae</taxon>
        <taxon>Panicinae</taxon>
        <taxon>Panicum</taxon>
        <taxon>Panicum sect. Hiantes</taxon>
    </lineage>
</organism>
<protein>
    <submittedName>
        <fullName evidence="1">Uncharacterized protein</fullName>
    </submittedName>
</protein>
<reference evidence="1" key="1">
    <citation type="submission" date="2020-05" db="EMBL/GenBank/DDBJ databases">
        <title>WGS assembly of Panicum virgatum.</title>
        <authorList>
            <person name="Lovell J.T."/>
            <person name="Jenkins J."/>
            <person name="Shu S."/>
            <person name="Juenger T.E."/>
            <person name="Schmutz J."/>
        </authorList>
    </citation>
    <scope>NUCLEOTIDE SEQUENCE</scope>
    <source>
        <strain evidence="1">AP13</strain>
    </source>
</reference>
<gene>
    <name evidence="1" type="ORF">PVAP13_3NG288541</name>
</gene>
<comment type="caution">
    <text evidence="1">The sequence shown here is derived from an EMBL/GenBank/DDBJ whole genome shotgun (WGS) entry which is preliminary data.</text>
</comment>
<dbReference type="Proteomes" id="UP000823388">
    <property type="component" value="Chromosome 3N"/>
</dbReference>